<evidence type="ECO:0000313" key="11">
    <source>
        <dbReference type="EMBL" id="RDX02322.1"/>
    </source>
</evidence>
<name>A0A3D8TU01_9LIST</name>
<protein>
    <recommendedName>
        <fullName evidence="10">Protoheme IX farnesyltransferase</fullName>
        <ecNumber evidence="10">2.5.1.141</ecNumber>
    </recommendedName>
    <alternativeName>
        <fullName evidence="10">Heme B farnesyltransferase</fullName>
    </alternativeName>
    <alternativeName>
        <fullName evidence="10">Heme O synthase</fullName>
    </alternativeName>
</protein>
<keyword evidence="12" id="KW-1185">Reference proteome</keyword>
<dbReference type="InterPro" id="IPR030470">
    <property type="entry name" value="UbiA_prenylTrfase_CS"/>
</dbReference>
<comment type="similarity">
    <text evidence="10">Belongs to the UbiA prenyltransferase family. Protoheme IX farnesyltransferase subfamily.</text>
</comment>
<dbReference type="InterPro" id="IPR000537">
    <property type="entry name" value="UbiA_prenyltransferase"/>
</dbReference>
<evidence type="ECO:0000256" key="2">
    <source>
        <dbReference type="ARBA" id="ARBA00004919"/>
    </source>
</evidence>
<keyword evidence="7 10" id="KW-0350">Heme biosynthesis</keyword>
<dbReference type="FunFam" id="1.10.357.140:FF:000001">
    <property type="entry name" value="Protoheme IX farnesyltransferase"/>
    <property type="match status" value="1"/>
</dbReference>
<dbReference type="Gene3D" id="1.10.357.140">
    <property type="entry name" value="UbiA prenyltransferase"/>
    <property type="match status" value="1"/>
</dbReference>
<evidence type="ECO:0000256" key="10">
    <source>
        <dbReference type="HAMAP-Rule" id="MF_00154"/>
    </source>
</evidence>
<dbReference type="AlphaFoldDB" id="A0A3D8TU01"/>
<dbReference type="CDD" id="cd13957">
    <property type="entry name" value="PT_UbiA_Cox10"/>
    <property type="match status" value="1"/>
</dbReference>
<dbReference type="PROSITE" id="PS00943">
    <property type="entry name" value="UBIA"/>
    <property type="match status" value="1"/>
</dbReference>
<evidence type="ECO:0000256" key="9">
    <source>
        <dbReference type="ARBA" id="ARBA00047690"/>
    </source>
</evidence>
<organism evidence="11 12">
    <name type="scientific">Listeria kieliensis</name>
    <dbReference type="NCBI Taxonomy" id="1621700"/>
    <lineage>
        <taxon>Bacteria</taxon>
        <taxon>Bacillati</taxon>
        <taxon>Bacillota</taxon>
        <taxon>Bacilli</taxon>
        <taxon>Bacillales</taxon>
        <taxon>Listeriaceae</taxon>
        <taxon>Listeria</taxon>
    </lineage>
</organism>
<feature type="transmembrane region" description="Helical" evidence="10">
    <location>
        <begin position="27"/>
        <end position="49"/>
    </location>
</feature>
<comment type="caution">
    <text evidence="11">The sequence shown here is derived from an EMBL/GenBank/DDBJ whole genome shotgun (WGS) entry which is preliminary data.</text>
</comment>
<dbReference type="GO" id="GO:0048034">
    <property type="term" value="P:heme O biosynthetic process"/>
    <property type="evidence" value="ECO:0007669"/>
    <property type="project" value="UniProtKB-UniRule"/>
</dbReference>
<dbReference type="PANTHER" id="PTHR43448:SF2">
    <property type="entry name" value="PROTOHEME IX FARNESYLTRANSFERASE, MITOCHONDRIAL"/>
    <property type="match status" value="1"/>
</dbReference>
<dbReference type="HAMAP" id="MF_00154">
    <property type="entry name" value="CyoE_CtaB"/>
    <property type="match status" value="1"/>
</dbReference>
<evidence type="ECO:0000256" key="1">
    <source>
        <dbReference type="ARBA" id="ARBA00004651"/>
    </source>
</evidence>
<proteinExistence type="inferred from homology"/>
<keyword evidence="4 10" id="KW-0808">Transferase</keyword>
<evidence type="ECO:0000256" key="8">
    <source>
        <dbReference type="ARBA" id="ARBA00023136"/>
    </source>
</evidence>
<dbReference type="NCBIfam" id="TIGR01473">
    <property type="entry name" value="cyoE_ctaB"/>
    <property type="match status" value="1"/>
</dbReference>
<evidence type="ECO:0000256" key="7">
    <source>
        <dbReference type="ARBA" id="ARBA00023133"/>
    </source>
</evidence>
<comment type="function">
    <text evidence="10">Converts heme B (protoheme IX) to heme O by substitution of the vinyl group on carbon 2 of heme B porphyrin ring with a hydroxyethyl farnesyl side group.</text>
</comment>
<comment type="pathway">
    <text evidence="2 10">Porphyrin-containing compound metabolism; heme O biosynthesis; heme O from protoheme: step 1/1.</text>
</comment>
<feature type="transmembrane region" description="Helical" evidence="10">
    <location>
        <begin position="131"/>
        <end position="149"/>
    </location>
</feature>
<dbReference type="PANTHER" id="PTHR43448">
    <property type="entry name" value="PROTOHEME IX FARNESYLTRANSFERASE, MITOCHONDRIAL"/>
    <property type="match status" value="1"/>
</dbReference>
<keyword evidence="8 10" id="KW-0472">Membrane</keyword>
<feature type="transmembrane region" description="Helical" evidence="10">
    <location>
        <begin position="154"/>
        <end position="176"/>
    </location>
</feature>
<dbReference type="EMBL" id="LARY01000001">
    <property type="protein sequence ID" value="RDX02322.1"/>
    <property type="molecule type" value="Genomic_DNA"/>
</dbReference>
<dbReference type="Pfam" id="PF01040">
    <property type="entry name" value="UbiA"/>
    <property type="match status" value="1"/>
</dbReference>
<feature type="transmembrane region" description="Helical" evidence="10">
    <location>
        <begin position="182"/>
        <end position="203"/>
    </location>
</feature>
<evidence type="ECO:0000256" key="4">
    <source>
        <dbReference type="ARBA" id="ARBA00022679"/>
    </source>
</evidence>
<sequence>MSRIENTGEWQKRDAVSKFNVRDFTELIKVGIVNSNTITAFTGMWLAFQLNGISFMQNLDVIFFTIAGSALIVGASGAFNNVIDRDIDGKMERTKNRPTMTGKISGGKALLIATLLLLIGTGMLFMTTWQAGVLGLSGVFLYVVVYSMYAKRKLVSNTVIGSFSGAVPPLIGWFAVDPHFSLIPVMLFLVMFAWQPPHFYAIAIRRAEEYRAAGIPMLPVVKGFDRTKGSMLFWVLILSVLPFFMTELSLVYVILATILNIGWLVLSLYGFKMKDDLKWAQWMFIYSLNYMTILFVSMIVISIFL</sequence>
<dbReference type="UniPathway" id="UPA00834">
    <property type="reaction ID" value="UER00712"/>
</dbReference>
<feature type="transmembrane region" description="Helical" evidence="10">
    <location>
        <begin position="224"/>
        <end position="244"/>
    </location>
</feature>
<feature type="transmembrane region" description="Helical" evidence="10">
    <location>
        <begin position="250"/>
        <end position="271"/>
    </location>
</feature>
<comment type="subunit">
    <text evidence="10">Interacts with CtaA.</text>
</comment>
<comment type="miscellaneous">
    <text evidence="10">Carbon 2 of the heme B porphyrin ring is defined according to the Fischer nomenclature.</text>
</comment>
<feature type="transmembrane region" description="Helical" evidence="10">
    <location>
        <begin position="283"/>
        <end position="304"/>
    </location>
</feature>
<comment type="catalytic activity">
    <reaction evidence="9 10">
        <text>heme b + (2E,6E)-farnesyl diphosphate + H2O = Fe(II)-heme o + diphosphate</text>
        <dbReference type="Rhea" id="RHEA:28070"/>
        <dbReference type="ChEBI" id="CHEBI:15377"/>
        <dbReference type="ChEBI" id="CHEBI:33019"/>
        <dbReference type="ChEBI" id="CHEBI:60344"/>
        <dbReference type="ChEBI" id="CHEBI:60530"/>
        <dbReference type="ChEBI" id="CHEBI:175763"/>
        <dbReference type="EC" id="2.5.1.141"/>
    </reaction>
</comment>
<evidence type="ECO:0000313" key="12">
    <source>
        <dbReference type="Proteomes" id="UP000257055"/>
    </source>
</evidence>
<dbReference type="GO" id="GO:0005886">
    <property type="term" value="C:plasma membrane"/>
    <property type="evidence" value="ECO:0007669"/>
    <property type="project" value="UniProtKB-SubCell"/>
</dbReference>
<keyword evidence="3 10" id="KW-1003">Cell membrane</keyword>
<gene>
    <name evidence="10" type="primary">ctaB</name>
    <name evidence="11" type="ORF">UR08_02045</name>
</gene>
<keyword evidence="5 10" id="KW-0812">Transmembrane</keyword>
<evidence type="ECO:0000256" key="5">
    <source>
        <dbReference type="ARBA" id="ARBA00022692"/>
    </source>
</evidence>
<reference evidence="12" key="1">
    <citation type="submission" date="2015-04" db="EMBL/GenBank/DDBJ databases">
        <authorList>
            <person name="Schardt J."/>
            <person name="Mueller-Herbst S."/>
            <person name="Scherer S."/>
            <person name="Huptas C."/>
        </authorList>
    </citation>
    <scope>NUCLEOTIDE SEQUENCE [LARGE SCALE GENOMIC DNA]</scope>
    <source>
        <strain evidence="12">Kiel-L1</strain>
    </source>
</reference>
<evidence type="ECO:0000256" key="3">
    <source>
        <dbReference type="ARBA" id="ARBA00022475"/>
    </source>
</evidence>
<dbReference type="EC" id="2.5.1.141" evidence="10"/>
<dbReference type="Proteomes" id="UP000257055">
    <property type="component" value="Unassembled WGS sequence"/>
</dbReference>
<feature type="transmembrane region" description="Helical" evidence="10">
    <location>
        <begin position="61"/>
        <end position="83"/>
    </location>
</feature>
<comment type="subcellular location">
    <subcellularLocation>
        <location evidence="1 10">Cell membrane</location>
        <topology evidence="1 10">Multi-pass membrane protein</topology>
    </subcellularLocation>
</comment>
<feature type="transmembrane region" description="Helical" evidence="10">
    <location>
        <begin position="104"/>
        <end position="125"/>
    </location>
</feature>
<evidence type="ECO:0000256" key="6">
    <source>
        <dbReference type="ARBA" id="ARBA00022989"/>
    </source>
</evidence>
<keyword evidence="6 10" id="KW-1133">Transmembrane helix</keyword>
<dbReference type="InterPro" id="IPR044878">
    <property type="entry name" value="UbiA_sf"/>
</dbReference>
<accession>A0A3D8TU01</accession>
<dbReference type="GO" id="GO:0008495">
    <property type="term" value="F:protoheme IX farnesyltransferase activity"/>
    <property type="evidence" value="ECO:0007669"/>
    <property type="project" value="UniProtKB-UniRule"/>
</dbReference>
<dbReference type="InterPro" id="IPR006369">
    <property type="entry name" value="Protohaem_IX_farnesylTrfase"/>
</dbReference>
<dbReference type="RefSeq" id="WP_115752000.1">
    <property type="nucleotide sequence ID" value="NZ_LARY01000001.1"/>
</dbReference>